<sequence length="142" mass="16665">MTLLVGWVLARFRNLIPRNHNDECDLALAPLVDQWKPPSGFSDPGHHSDANDSLEHSHVIWRPYERRRDMAPFQDIFWYSGWIMAGRDRMVRHLPERVLRQYMYVQTGPRAPTDIGPLVPEEVAMTFMEFSLHVLSQQERVI</sequence>
<protein>
    <recommendedName>
        <fullName evidence="3">Aminotransferase-like plant mobile domain-containing protein</fullName>
    </recommendedName>
</protein>
<evidence type="ECO:0000313" key="1">
    <source>
        <dbReference type="EMBL" id="RHN77039.1"/>
    </source>
</evidence>
<gene>
    <name evidence="1" type="ORF">MtrunA17_Chr1g0150421</name>
</gene>
<name>A0A396JFJ8_MEDTR</name>
<dbReference type="Proteomes" id="UP000265566">
    <property type="component" value="Chromosome 1"/>
</dbReference>
<comment type="caution">
    <text evidence="1">The sequence shown here is derived from an EMBL/GenBank/DDBJ whole genome shotgun (WGS) entry which is preliminary data.</text>
</comment>
<organism evidence="1 2">
    <name type="scientific">Medicago truncatula</name>
    <name type="common">Barrel medic</name>
    <name type="synonym">Medicago tribuloides</name>
    <dbReference type="NCBI Taxonomy" id="3880"/>
    <lineage>
        <taxon>Eukaryota</taxon>
        <taxon>Viridiplantae</taxon>
        <taxon>Streptophyta</taxon>
        <taxon>Embryophyta</taxon>
        <taxon>Tracheophyta</taxon>
        <taxon>Spermatophyta</taxon>
        <taxon>Magnoliopsida</taxon>
        <taxon>eudicotyledons</taxon>
        <taxon>Gunneridae</taxon>
        <taxon>Pentapetalae</taxon>
        <taxon>rosids</taxon>
        <taxon>fabids</taxon>
        <taxon>Fabales</taxon>
        <taxon>Fabaceae</taxon>
        <taxon>Papilionoideae</taxon>
        <taxon>50 kb inversion clade</taxon>
        <taxon>NPAAA clade</taxon>
        <taxon>Hologalegina</taxon>
        <taxon>IRL clade</taxon>
        <taxon>Trifolieae</taxon>
        <taxon>Medicago</taxon>
    </lineage>
</organism>
<accession>A0A396JFJ8</accession>
<dbReference type="Gramene" id="rna446">
    <property type="protein sequence ID" value="RHN77039.1"/>
    <property type="gene ID" value="gene446"/>
</dbReference>
<proteinExistence type="predicted"/>
<evidence type="ECO:0008006" key="3">
    <source>
        <dbReference type="Google" id="ProtNLM"/>
    </source>
</evidence>
<reference evidence="2" key="1">
    <citation type="journal article" date="2018" name="Nat. Plants">
        <title>Whole-genome landscape of Medicago truncatula symbiotic genes.</title>
        <authorList>
            <person name="Pecrix Y."/>
            <person name="Staton S.E."/>
            <person name="Sallet E."/>
            <person name="Lelandais-Briere C."/>
            <person name="Moreau S."/>
            <person name="Carrere S."/>
            <person name="Blein T."/>
            <person name="Jardinaud M.F."/>
            <person name="Latrasse D."/>
            <person name="Zouine M."/>
            <person name="Zahm M."/>
            <person name="Kreplak J."/>
            <person name="Mayjonade B."/>
            <person name="Satge C."/>
            <person name="Perez M."/>
            <person name="Cauet S."/>
            <person name="Marande W."/>
            <person name="Chantry-Darmon C."/>
            <person name="Lopez-Roques C."/>
            <person name="Bouchez O."/>
            <person name="Berard A."/>
            <person name="Debelle F."/>
            <person name="Munos S."/>
            <person name="Bendahmane A."/>
            <person name="Berges H."/>
            <person name="Niebel A."/>
            <person name="Buitink J."/>
            <person name="Frugier F."/>
            <person name="Benhamed M."/>
            <person name="Crespi M."/>
            <person name="Gouzy J."/>
            <person name="Gamas P."/>
        </authorList>
    </citation>
    <scope>NUCLEOTIDE SEQUENCE [LARGE SCALE GENOMIC DNA]</scope>
    <source>
        <strain evidence="2">cv. Jemalong A17</strain>
    </source>
</reference>
<dbReference type="EMBL" id="PSQE01000001">
    <property type="protein sequence ID" value="RHN77039.1"/>
    <property type="molecule type" value="Genomic_DNA"/>
</dbReference>
<dbReference type="AlphaFoldDB" id="A0A396JFJ8"/>
<evidence type="ECO:0000313" key="2">
    <source>
        <dbReference type="Proteomes" id="UP000265566"/>
    </source>
</evidence>